<evidence type="ECO:0000256" key="4">
    <source>
        <dbReference type="ARBA" id="ARBA00023015"/>
    </source>
</evidence>
<reference evidence="8" key="1">
    <citation type="submission" date="2022-10" db="EMBL/GenBank/DDBJ databases">
        <title>Vagococcus sp. isolated from poultry meat.</title>
        <authorList>
            <person name="Johansson P."/>
            <person name="Bjorkroth J."/>
        </authorList>
    </citation>
    <scope>NUCLEOTIDE SEQUENCE</scope>
    <source>
        <strain evidence="8">STAA11</strain>
    </source>
</reference>
<accession>A0AAF0I6Y4</accession>
<dbReference type="SMART" id="SM00345">
    <property type="entry name" value="HTH_GNTR"/>
    <property type="match status" value="1"/>
</dbReference>
<dbReference type="SUPFAM" id="SSF46785">
    <property type="entry name" value="Winged helix' DNA-binding domain"/>
    <property type="match status" value="1"/>
</dbReference>
<dbReference type="RefSeq" id="WP_275469702.1">
    <property type="nucleotide sequence ID" value="NZ_CP110232.1"/>
</dbReference>
<dbReference type="PANTHER" id="PTHR46577">
    <property type="entry name" value="HTH-TYPE TRANSCRIPTIONAL REGULATORY PROTEIN GABR"/>
    <property type="match status" value="1"/>
</dbReference>
<dbReference type="PANTHER" id="PTHR46577:SF2">
    <property type="entry name" value="TRANSCRIPTIONAL REGULATORY PROTEIN"/>
    <property type="match status" value="1"/>
</dbReference>
<keyword evidence="9" id="KW-1185">Reference proteome</keyword>
<evidence type="ECO:0000256" key="1">
    <source>
        <dbReference type="ARBA" id="ARBA00005384"/>
    </source>
</evidence>
<dbReference type="Gene3D" id="3.40.640.10">
    <property type="entry name" value="Type I PLP-dependent aspartate aminotransferase-like (Major domain)"/>
    <property type="match status" value="1"/>
</dbReference>
<evidence type="ECO:0000259" key="7">
    <source>
        <dbReference type="PROSITE" id="PS50949"/>
    </source>
</evidence>
<organism evidence="8 9">
    <name type="scientific">Vagococcus intermedius</name>
    <dbReference type="NCBI Taxonomy" id="2991418"/>
    <lineage>
        <taxon>Bacteria</taxon>
        <taxon>Bacillati</taxon>
        <taxon>Bacillota</taxon>
        <taxon>Bacilli</taxon>
        <taxon>Lactobacillales</taxon>
        <taxon>Enterococcaceae</taxon>
        <taxon>Vagococcus</taxon>
    </lineage>
</organism>
<dbReference type="Gene3D" id="1.10.10.10">
    <property type="entry name" value="Winged helix-like DNA-binding domain superfamily/Winged helix DNA-binding domain"/>
    <property type="match status" value="1"/>
</dbReference>
<keyword evidence="2 8" id="KW-0032">Aminotransferase</keyword>
<evidence type="ECO:0000256" key="2">
    <source>
        <dbReference type="ARBA" id="ARBA00022576"/>
    </source>
</evidence>
<feature type="domain" description="HTH gntR-type" evidence="7">
    <location>
        <begin position="10"/>
        <end position="78"/>
    </location>
</feature>
<dbReference type="PRINTS" id="PR00035">
    <property type="entry name" value="HTHGNTR"/>
</dbReference>
<evidence type="ECO:0000313" key="9">
    <source>
        <dbReference type="Proteomes" id="UP001179647"/>
    </source>
</evidence>
<dbReference type="GO" id="GO:0008483">
    <property type="term" value="F:transaminase activity"/>
    <property type="evidence" value="ECO:0007669"/>
    <property type="project" value="UniProtKB-KW"/>
</dbReference>
<dbReference type="EMBL" id="CP110232">
    <property type="protein sequence ID" value="WEG73903.1"/>
    <property type="molecule type" value="Genomic_DNA"/>
</dbReference>
<dbReference type="CDD" id="cd00609">
    <property type="entry name" value="AAT_like"/>
    <property type="match status" value="1"/>
</dbReference>
<dbReference type="Gene3D" id="3.90.1150.10">
    <property type="entry name" value="Aspartate Aminotransferase, domain 1"/>
    <property type="match status" value="1"/>
</dbReference>
<dbReference type="InterPro" id="IPR000524">
    <property type="entry name" value="Tscrpt_reg_HTH_GntR"/>
</dbReference>
<dbReference type="PROSITE" id="PS50949">
    <property type="entry name" value="HTH_GNTR"/>
    <property type="match status" value="1"/>
</dbReference>
<dbReference type="InterPro" id="IPR004839">
    <property type="entry name" value="Aminotransferase_I/II_large"/>
</dbReference>
<dbReference type="InterPro" id="IPR015424">
    <property type="entry name" value="PyrdxlP-dep_Trfase"/>
</dbReference>
<dbReference type="InterPro" id="IPR051446">
    <property type="entry name" value="HTH_trans_reg/aminotransferase"/>
</dbReference>
<comment type="similarity">
    <text evidence="1">In the C-terminal section; belongs to the class-I pyridoxal-phosphate-dependent aminotransferase family.</text>
</comment>
<evidence type="ECO:0000256" key="6">
    <source>
        <dbReference type="ARBA" id="ARBA00023163"/>
    </source>
</evidence>
<dbReference type="InterPro" id="IPR036390">
    <property type="entry name" value="WH_DNA-bd_sf"/>
</dbReference>
<dbReference type="CDD" id="cd07377">
    <property type="entry name" value="WHTH_GntR"/>
    <property type="match status" value="1"/>
</dbReference>
<evidence type="ECO:0000256" key="3">
    <source>
        <dbReference type="ARBA" id="ARBA00022898"/>
    </source>
</evidence>
<keyword evidence="5" id="KW-0238">DNA-binding</keyword>
<dbReference type="Pfam" id="PF00155">
    <property type="entry name" value="Aminotran_1_2"/>
    <property type="match status" value="1"/>
</dbReference>
<gene>
    <name evidence="8" type="ORF">OL234_03040</name>
</gene>
<keyword evidence="4" id="KW-0805">Transcription regulation</keyword>
<dbReference type="InterPro" id="IPR036388">
    <property type="entry name" value="WH-like_DNA-bd_sf"/>
</dbReference>
<keyword evidence="3" id="KW-0663">Pyridoxal phosphate</keyword>
<name>A0AAF0I6Y4_9ENTE</name>
<dbReference type="InterPro" id="IPR015421">
    <property type="entry name" value="PyrdxlP-dep_Trfase_major"/>
</dbReference>
<dbReference type="InterPro" id="IPR015422">
    <property type="entry name" value="PyrdxlP-dep_Trfase_small"/>
</dbReference>
<sequence length="475" mass="53892">MWQLPKSKTKPIYQEIVNLILSEIEKGNLSPGDRLPAERRLAELLKVNRSTVVHALDELVAMGMVIRKRGSGTIINDGKWGIYMGGPTNWRSYLSGSPFEKEDSYVTLVREKLVKQEEVINAYSGELPLSLVPDLDLPMTSWNDFLIQDRQQDSLGYIPLRQRICQQLAEEHHLIISSDELLLTSGAQQALFLLIQVLLQSGDAIAIEMPSTFYSLSIFQAAGVRLYGVPMDKEGLRVDLLEEVILKHKIKMIVVNPNFQNPTGTTLSEKRRRQLVVLARRYQLPIVEDDVFGELYFSEDKQVPLLKELDPDNVIYIGSLSKILGSTTKIGWLSAPKKVLENIVTVRQELDLSLSIFPQVLASYAIDNPDYSNHLTELRKTLKKRCEALMFYIDQELKDSVSYYTPSGGYYLWLTCQTKPLTRRDFLLLLEQDVIVTPGFILGTEGTSMRINFARLTPQESEKLVAKLKGIMLLN</sequence>
<evidence type="ECO:0000256" key="5">
    <source>
        <dbReference type="ARBA" id="ARBA00023125"/>
    </source>
</evidence>
<dbReference type="Proteomes" id="UP001179647">
    <property type="component" value="Chromosome"/>
</dbReference>
<dbReference type="AlphaFoldDB" id="A0AAF0I6Y4"/>
<dbReference type="Pfam" id="PF00392">
    <property type="entry name" value="GntR"/>
    <property type="match status" value="1"/>
</dbReference>
<dbReference type="SUPFAM" id="SSF53383">
    <property type="entry name" value="PLP-dependent transferases"/>
    <property type="match status" value="1"/>
</dbReference>
<dbReference type="GO" id="GO:0003700">
    <property type="term" value="F:DNA-binding transcription factor activity"/>
    <property type="evidence" value="ECO:0007669"/>
    <property type="project" value="InterPro"/>
</dbReference>
<dbReference type="GO" id="GO:0030170">
    <property type="term" value="F:pyridoxal phosphate binding"/>
    <property type="evidence" value="ECO:0007669"/>
    <property type="project" value="InterPro"/>
</dbReference>
<dbReference type="GO" id="GO:0003677">
    <property type="term" value="F:DNA binding"/>
    <property type="evidence" value="ECO:0007669"/>
    <property type="project" value="UniProtKB-KW"/>
</dbReference>
<evidence type="ECO:0000313" key="8">
    <source>
        <dbReference type="EMBL" id="WEG73903.1"/>
    </source>
</evidence>
<keyword evidence="6" id="KW-0804">Transcription</keyword>
<dbReference type="KEGG" id="vie:OL234_03040"/>
<proteinExistence type="inferred from homology"/>
<protein>
    <submittedName>
        <fullName evidence="8">PLP-dependent aminotransferase family protein</fullName>
    </submittedName>
</protein>
<keyword evidence="2 8" id="KW-0808">Transferase</keyword>